<dbReference type="InterPro" id="IPR011004">
    <property type="entry name" value="Trimer_LpxA-like_sf"/>
</dbReference>
<comment type="caution">
    <text evidence="10">The sequence shown here is derived from an EMBL/GenBank/DDBJ whole genome shotgun (WGS) entry which is preliminary data.</text>
</comment>
<dbReference type="Gene3D" id="2.160.10.10">
    <property type="entry name" value="Hexapeptide repeat proteins"/>
    <property type="match status" value="1"/>
</dbReference>
<feature type="transmembrane region" description="Helical" evidence="8">
    <location>
        <begin position="678"/>
        <end position="697"/>
    </location>
</feature>
<evidence type="ECO:0000259" key="9">
    <source>
        <dbReference type="SMART" id="SM01266"/>
    </source>
</evidence>
<dbReference type="PANTHER" id="PTHR45649">
    <property type="entry name" value="AMINO-ACID PERMEASE BAT1"/>
    <property type="match status" value="1"/>
</dbReference>
<dbReference type="PANTHER" id="PTHR45649:SF11">
    <property type="entry name" value="TRANSPORTER, PUTATIVE (EUROFUNG)-RELATED"/>
    <property type="match status" value="1"/>
</dbReference>
<dbReference type="Pfam" id="PF00132">
    <property type="entry name" value="Hexapep"/>
    <property type="match status" value="1"/>
</dbReference>
<evidence type="ECO:0000256" key="4">
    <source>
        <dbReference type="ARBA" id="ARBA00022679"/>
    </source>
</evidence>
<evidence type="ECO:0000256" key="3">
    <source>
        <dbReference type="ARBA" id="ARBA00022448"/>
    </source>
</evidence>
<feature type="transmembrane region" description="Helical" evidence="8">
    <location>
        <begin position="375"/>
        <end position="400"/>
    </location>
</feature>
<dbReference type="Pfam" id="PF13520">
    <property type="entry name" value="AA_permease_2"/>
    <property type="match status" value="2"/>
</dbReference>
<dbReference type="InterPro" id="IPR024688">
    <property type="entry name" value="Mac_dom"/>
</dbReference>
<accession>A0A0A2KM57</accession>
<dbReference type="SUPFAM" id="SSF51161">
    <property type="entry name" value="Trimeric LpxA-like enzymes"/>
    <property type="match status" value="1"/>
</dbReference>
<evidence type="ECO:0000256" key="1">
    <source>
        <dbReference type="ARBA" id="ARBA00004141"/>
    </source>
</evidence>
<feature type="domain" description="Maltose/galactoside acetyltransferase" evidence="9">
    <location>
        <begin position="7"/>
        <end position="57"/>
    </location>
</feature>
<feature type="transmembrane region" description="Helical" evidence="8">
    <location>
        <begin position="477"/>
        <end position="499"/>
    </location>
</feature>
<dbReference type="PROSITE" id="PS00101">
    <property type="entry name" value="HEXAPEP_TRANSFERASES"/>
    <property type="match status" value="1"/>
</dbReference>
<sequence>MTQSKEWQKMLRGELYWAWDEELQANRTRCKQACDDFNAARTAIRRQKVALWRKYDRPFIVQVTFVLTIHIRSIVCDTRPMPPLNPGPKEDEALFEETDPFVDGPISVDHGLNFKVGKGTFLNFNLLVLDTCLITIGERVLFGPNVCLYGATHPMDPAVRQGLKGPECGKEGHIEDDVWIGGSVIVLAGVRIGKGSTVGAGSVVTKDVPPFHFVAGNPARVIRQIETSIFRKMSHESISPANLEQVESHTELILHEAMDEISSGSHPEATNNFSASDDDILRAQGHEAVFKRSFSIVASLGFAFSITNSWVGALSNFGQNLRYGGSQVALFSVITACFVQWIITLGLSELASAFPSSGGQYHFVYIIAPQKNKRFAAFVTGWMSILGWWMITCSGLSLVANAALGLGQFLHPNFEVKQWHEYCVLDIIRSGQGTSGWSNGTAWLLGIINSMYCFGASDGAIHIAEEMQSPGRRLPQIMNMTLAIGLCTAVPLLAVLIVAMKDMDQVMKAGMPAMELLYQATGSTRVTVALSVLLTITYAACLPPQWVTCGRLAWAFARDRGTPFPDFFDKIDNRLQFPLRTTIASTAFAAVYGLIYLASTTAFNSIITSAVTLLNLSYAIPQAILVTRGRAQCLPKRPLDLGRWGYICNVFAPLWIIVLSVMIGFPPDLPVTLGSMNYSAPVLVALFLIILLFWGLIGDKFKGPNIDWEMLNLKNEAPSDASTDIVGANMVL</sequence>
<dbReference type="InterPro" id="IPR002293">
    <property type="entry name" value="AA/rel_permease1"/>
</dbReference>
<dbReference type="InterPro" id="IPR001451">
    <property type="entry name" value="Hexapep"/>
</dbReference>
<evidence type="ECO:0000256" key="7">
    <source>
        <dbReference type="ARBA" id="ARBA00023136"/>
    </source>
</evidence>
<dbReference type="GO" id="GO:0016020">
    <property type="term" value="C:membrane"/>
    <property type="evidence" value="ECO:0007669"/>
    <property type="project" value="UniProtKB-SubCell"/>
</dbReference>
<dbReference type="STRING" id="40296.A0A0A2KM57"/>
<organism evidence="10 11">
    <name type="scientific">Penicillium italicum</name>
    <name type="common">Blue mold</name>
    <dbReference type="NCBI Taxonomy" id="40296"/>
    <lineage>
        <taxon>Eukaryota</taxon>
        <taxon>Fungi</taxon>
        <taxon>Dikarya</taxon>
        <taxon>Ascomycota</taxon>
        <taxon>Pezizomycotina</taxon>
        <taxon>Eurotiomycetes</taxon>
        <taxon>Eurotiomycetidae</taxon>
        <taxon>Eurotiales</taxon>
        <taxon>Aspergillaceae</taxon>
        <taxon>Penicillium</taxon>
    </lineage>
</organism>
<dbReference type="OrthoDB" id="2417308at2759"/>
<evidence type="ECO:0000256" key="6">
    <source>
        <dbReference type="ARBA" id="ARBA00022989"/>
    </source>
</evidence>
<dbReference type="SMART" id="SM01266">
    <property type="entry name" value="Mac"/>
    <property type="match status" value="1"/>
</dbReference>
<dbReference type="HOGENOM" id="CLU_378598_0_0_1"/>
<evidence type="ECO:0000256" key="5">
    <source>
        <dbReference type="ARBA" id="ARBA00022692"/>
    </source>
</evidence>
<dbReference type="InterPro" id="IPR018357">
    <property type="entry name" value="Hexapep_transf_CS"/>
</dbReference>
<feature type="transmembrane region" description="Helical" evidence="8">
    <location>
        <begin position="646"/>
        <end position="666"/>
    </location>
</feature>
<keyword evidence="11" id="KW-1185">Reference proteome</keyword>
<keyword evidence="5 8" id="KW-0812">Transmembrane</keyword>
<keyword evidence="7 8" id="KW-0472">Membrane</keyword>
<dbReference type="CDD" id="cd03357">
    <property type="entry name" value="LbH_MAT_GAT"/>
    <property type="match status" value="1"/>
</dbReference>
<protein>
    <submittedName>
        <fullName evidence="10">Maltose/galactoside acetyltransferase</fullName>
    </submittedName>
</protein>
<evidence type="ECO:0000313" key="11">
    <source>
        <dbReference type="Proteomes" id="UP000030104"/>
    </source>
</evidence>
<comment type="similarity">
    <text evidence="2">Belongs to the transferase hexapeptide repeat family.</text>
</comment>
<evidence type="ECO:0000256" key="2">
    <source>
        <dbReference type="ARBA" id="ARBA00007274"/>
    </source>
</evidence>
<dbReference type="Gene3D" id="1.20.1740.10">
    <property type="entry name" value="Amino acid/polyamine transporter I"/>
    <property type="match status" value="1"/>
</dbReference>
<keyword evidence="4 10" id="KW-0808">Transferase</keyword>
<keyword evidence="3" id="KW-0813">Transport</keyword>
<feature type="transmembrane region" description="Helical" evidence="8">
    <location>
        <begin position="329"/>
        <end position="354"/>
    </location>
</feature>
<evidence type="ECO:0000256" key="8">
    <source>
        <dbReference type="SAM" id="Phobius"/>
    </source>
</evidence>
<dbReference type="Proteomes" id="UP000030104">
    <property type="component" value="Unassembled WGS sequence"/>
</dbReference>
<feature type="transmembrane region" description="Helical" evidence="8">
    <location>
        <begin position="577"/>
        <end position="599"/>
    </location>
</feature>
<gene>
    <name evidence="10" type="ORF">PITC_078050</name>
</gene>
<proteinExistence type="inferred from homology"/>
<dbReference type="Pfam" id="PF12464">
    <property type="entry name" value="Mac"/>
    <property type="match status" value="1"/>
</dbReference>
<comment type="subcellular location">
    <subcellularLocation>
        <location evidence="1">Membrane</location>
        <topology evidence="1">Multi-pass membrane protein</topology>
    </subcellularLocation>
</comment>
<dbReference type="PhylomeDB" id="A0A0A2KM57"/>
<dbReference type="AlphaFoldDB" id="A0A0A2KM57"/>
<dbReference type="GO" id="GO:0016407">
    <property type="term" value="F:acetyltransferase activity"/>
    <property type="evidence" value="ECO:0007669"/>
    <property type="project" value="InterPro"/>
</dbReference>
<dbReference type="EMBL" id="JQGA01001176">
    <property type="protein sequence ID" value="KGO68864.1"/>
    <property type="molecule type" value="Genomic_DNA"/>
</dbReference>
<name>A0A0A2KM57_PENIT</name>
<evidence type="ECO:0000313" key="10">
    <source>
        <dbReference type="EMBL" id="KGO68864.1"/>
    </source>
</evidence>
<keyword evidence="6 8" id="KW-1133">Transmembrane helix</keyword>
<dbReference type="GO" id="GO:0022857">
    <property type="term" value="F:transmembrane transporter activity"/>
    <property type="evidence" value="ECO:0007669"/>
    <property type="project" value="InterPro"/>
</dbReference>
<reference evidence="10 11" key="1">
    <citation type="journal article" date="2015" name="Mol. Plant Microbe Interact.">
        <title>Genome, transcriptome, and functional analyses of Penicillium expansum provide new insights into secondary metabolism and pathogenicity.</title>
        <authorList>
            <person name="Ballester A.R."/>
            <person name="Marcet-Houben M."/>
            <person name="Levin E."/>
            <person name="Sela N."/>
            <person name="Selma-Lazaro C."/>
            <person name="Carmona L."/>
            <person name="Wisniewski M."/>
            <person name="Droby S."/>
            <person name="Gonzalez-Candelas L."/>
            <person name="Gabaldon T."/>
        </authorList>
    </citation>
    <scope>NUCLEOTIDE SEQUENCE [LARGE SCALE GENOMIC DNA]</scope>
    <source>
        <strain evidence="10 11">PHI-1</strain>
    </source>
</reference>
<feature type="transmembrane region" description="Helical" evidence="8">
    <location>
        <begin position="294"/>
        <end position="317"/>
    </location>
</feature>